<dbReference type="Proteomes" id="UP000547058">
    <property type="component" value="Unassembled WGS sequence"/>
</dbReference>
<proteinExistence type="predicted"/>
<gene>
    <name evidence="1" type="ORF">H4O11_04950</name>
</gene>
<keyword evidence="2" id="KW-1185">Reference proteome</keyword>
<accession>A0A7W3FKF9</accession>
<dbReference type="AlphaFoldDB" id="A0A7W3FKF9"/>
<dbReference type="GO" id="GO:0030246">
    <property type="term" value="F:carbohydrate binding"/>
    <property type="evidence" value="ECO:0007669"/>
    <property type="project" value="InterPro"/>
</dbReference>
<evidence type="ECO:0000313" key="1">
    <source>
        <dbReference type="EMBL" id="MBA8681149.1"/>
    </source>
</evidence>
<organism evidence="1 2">
    <name type="scientific">Stenotrophomonas tumulicola</name>
    <dbReference type="NCBI Taxonomy" id="1685415"/>
    <lineage>
        <taxon>Bacteria</taxon>
        <taxon>Pseudomonadati</taxon>
        <taxon>Pseudomonadota</taxon>
        <taxon>Gammaproteobacteria</taxon>
        <taxon>Lysobacterales</taxon>
        <taxon>Lysobacteraceae</taxon>
        <taxon>Stenotrophomonas</taxon>
    </lineage>
</organism>
<name>A0A7W3FKF9_9GAMM</name>
<dbReference type="InterPro" id="IPR011013">
    <property type="entry name" value="Gal_mutarotase_sf_dom"/>
</dbReference>
<dbReference type="GO" id="GO:0016853">
    <property type="term" value="F:isomerase activity"/>
    <property type="evidence" value="ECO:0007669"/>
    <property type="project" value="InterPro"/>
</dbReference>
<dbReference type="EMBL" id="JACGXS010000001">
    <property type="protein sequence ID" value="MBA8681149.1"/>
    <property type="molecule type" value="Genomic_DNA"/>
</dbReference>
<dbReference type="SUPFAM" id="SSF74650">
    <property type="entry name" value="Galactose mutarotase-like"/>
    <property type="match status" value="1"/>
</dbReference>
<protein>
    <submittedName>
        <fullName evidence="1">Aldose epimerase</fullName>
    </submittedName>
</protein>
<reference evidence="1 2" key="1">
    <citation type="submission" date="2020-08" db="EMBL/GenBank/DDBJ databases">
        <title>Stenotrophomonas tumulicola JCM 30961.</title>
        <authorList>
            <person name="Deng Y."/>
        </authorList>
    </citation>
    <scope>NUCLEOTIDE SEQUENCE [LARGE SCALE GENOMIC DNA]</scope>
    <source>
        <strain evidence="1 2">JCM 30961</strain>
    </source>
</reference>
<dbReference type="GO" id="GO:0005975">
    <property type="term" value="P:carbohydrate metabolic process"/>
    <property type="evidence" value="ECO:0007669"/>
    <property type="project" value="InterPro"/>
</dbReference>
<comment type="caution">
    <text evidence="1">The sequence shown here is derived from an EMBL/GenBank/DDBJ whole genome shotgun (WGS) entry which is preliminary data.</text>
</comment>
<dbReference type="RefSeq" id="WP_182338227.1">
    <property type="nucleotide sequence ID" value="NZ_JACGXS010000001.1"/>
</dbReference>
<dbReference type="InterPro" id="IPR014718">
    <property type="entry name" value="GH-type_carb-bd"/>
</dbReference>
<evidence type="ECO:0000313" key="2">
    <source>
        <dbReference type="Proteomes" id="UP000547058"/>
    </source>
</evidence>
<dbReference type="Gene3D" id="2.70.98.10">
    <property type="match status" value="1"/>
</dbReference>
<sequence length="272" mass="29305">MASDAAHLPLAVGPLIELRDGPLAVSVAPQAGGRLAQVVHAGQPWLVGADGVEAAAIAWGCYPMLPWAGRVRGGRFRFDGRDVQLPPSLGAHAIHGVGYRLPWQVEQATARECILSLALGEGTQWPFGGSARQRIAIDGPRLHLELSVQAGARPMPMPVLGWHPWFRKPGQLQFAPTACYPRDADGIARLPVVEVPARPWDDCFLNTQPVLLRRGGQVLTLRAGSDHWVVFDEPAHATCVEPQTGPPDAFNLVPGVLAAGDQVGTWFDWVFE</sequence>
<dbReference type="Pfam" id="PF01263">
    <property type="entry name" value="Aldose_epim"/>
    <property type="match status" value="1"/>
</dbReference>
<dbReference type="InterPro" id="IPR008183">
    <property type="entry name" value="Aldose_1/G6P_1-epimerase"/>
</dbReference>